<dbReference type="SUPFAM" id="SSF51445">
    <property type="entry name" value="(Trans)glycosidases"/>
    <property type="match status" value="1"/>
</dbReference>
<feature type="binding site" evidence="10">
    <location>
        <position position="297"/>
    </location>
    <ligand>
        <name>substrate</name>
    </ligand>
</feature>
<evidence type="ECO:0000256" key="8">
    <source>
        <dbReference type="ARBA" id="ARBA00023326"/>
    </source>
</evidence>
<dbReference type="InterPro" id="IPR001360">
    <property type="entry name" value="Glyco_hydro_1"/>
</dbReference>
<dbReference type="EMBL" id="PXYT01000003">
    <property type="protein sequence ID" value="PSR31244.1"/>
    <property type="molecule type" value="Genomic_DNA"/>
</dbReference>
<evidence type="ECO:0000256" key="6">
    <source>
        <dbReference type="ARBA" id="ARBA00023277"/>
    </source>
</evidence>
<feature type="binding site" evidence="10">
    <location>
        <begin position="408"/>
        <end position="409"/>
    </location>
    <ligand>
        <name>substrate</name>
    </ligand>
</feature>
<dbReference type="AlphaFoldDB" id="A0A2T2X9Q3"/>
<reference evidence="13 14" key="1">
    <citation type="journal article" date="2014" name="BMC Genomics">
        <title>Comparison of environmental and isolate Sulfobacillus genomes reveals diverse carbon, sulfur, nitrogen, and hydrogen metabolisms.</title>
        <authorList>
            <person name="Justice N.B."/>
            <person name="Norman A."/>
            <person name="Brown C.T."/>
            <person name="Singh A."/>
            <person name="Thomas B.C."/>
            <person name="Banfield J.F."/>
        </authorList>
    </citation>
    <scope>NUCLEOTIDE SEQUENCE [LARGE SCALE GENOMIC DNA]</scope>
    <source>
        <strain evidence="13">AMDSBA1</strain>
    </source>
</reference>
<feature type="active site" description="Nucleophile" evidence="9 11">
    <location>
        <position position="355"/>
    </location>
</feature>
<dbReference type="PANTHER" id="PTHR10353">
    <property type="entry name" value="GLYCOSYL HYDROLASE"/>
    <property type="match status" value="1"/>
</dbReference>
<feature type="binding site" evidence="10">
    <location>
        <position position="24"/>
    </location>
    <ligand>
        <name>substrate</name>
    </ligand>
</feature>
<dbReference type="InterPro" id="IPR033132">
    <property type="entry name" value="GH_1_N_CS"/>
</dbReference>
<feature type="binding site" evidence="10">
    <location>
        <position position="125"/>
    </location>
    <ligand>
        <name>substrate</name>
    </ligand>
</feature>
<dbReference type="Pfam" id="PF00232">
    <property type="entry name" value="Glyco_hydro_1"/>
    <property type="match status" value="1"/>
</dbReference>
<comment type="caution">
    <text evidence="13">The sequence shown here is derived from an EMBL/GenBank/DDBJ whole genome shotgun (WGS) entry which is preliminary data.</text>
</comment>
<evidence type="ECO:0000256" key="3">
    <source>
        <dbReference type="ARBA" id="ARBA00012744"/>
    </source>
</evidence>
<evidence type="ECO:0000313" key="13">
    <source>
        <dbReference type="EMBL" id="PSR31244.1"/>
    </source>
</evidence>
<evidence type="ECO:0000256" key="1">
    <source>
        <dbReference type="ARBA" id="ARBA00000448"/>
    </source>
</evidence>
<evidence type="ECO:0000256" key="4">
    <source>
        <dbReference type="ARBA" id="ARBA00022801"/>
    </source>
</evidence>
<dbReference type="NCBIfam" id="TIGR03356">
    <property type="entry name" value="BGL"/>
    <property type="match status" value="1"/>
</dbReference>
<evidence type="ECO:0000256" key="9">
    <source>
        <dbReference type="PIRSR" id="PIRSR617736-1"/>
    </source>
</evidence>
<keyword evidence="8" id="KW-0624">Polysaccharide degradation</keyword>
<accession>A0A2T2X9Q3</accession>
<dbReference type="InterPro" id="IPR018120">
    <property type="entry name" value="Glyco_hydro_1_AS"/>
</dbReference>
<evidence type="ECO:0000313" key="14">
    <source>
        <dbReference type="Proteomes" id="UP000242699"/>
    </source>
</evidence>
<dbReference type="FunFam" id="3.20.20.80:FF:000004">
    <property type="entry name" value="Beta-glucosidase 6-phospho-beta-glucosidase"/>
    <property type="match status" value="1"/>
</dbReference>
<dbReference type="PANTHER" id="PTHR10353:SF36">
    <property type="entry name" value="LP05116P"/>
    <property type="match status" value="1"/>
</dbReference>
<feature type="active site" description="Proton donor" evidence="9">
    <location>
        <position position="170"/>
    </location>
</feature>
<keyword evidence="5" id="KW-0136">Cellulose degradation</keyword>
<dbReference type="Gene3D" id="3.20.20.80">
    <property type="entry name" value="Glycosidases"/>
    <property type="match status" value="1"/>
</dbReference>
<comment type="similarity">
    <text evidence="2 12">Belongs to the glycosyl hydrolase 1 family.</text>
</comment>
<evidence type="ECO:0000256" key="2">
    <source>
        <dbReference type="ARBA" id="ARBA00010838"/>
    </source>
</evidence>
<evidence type="ECO:0000256" key="12">
    <source>
        <dbReference type="RuleBase" id="RU361175"/>
    </source>
</evidence>
<dbReference type="EC" id="3.2.1.21" evidence="3 12"/>
<organism evidence="13 14">
    <name type="scientific">Sulfobacillus benefaciens</name>
    <dbReference type="NCBI Taxonomy" id="453960"/>
    <lineage>
        <taxon>Bacteria</taxon>
        <taxon>Bacillati</taxon>
        <taxon>Bacillota</taxon>
        <taxon>Clostridia</taxon>
        <taxon>Eubacteriales</taxon>
        <taxon>Clostridiales Family XVII. Incertae Sedis</taxon>
        <taxon>Sulfobacillus</taxon>
    </lineage>
</organism>
<dbReference type="GO" id="GO:0030245">
    <property type="term" value="P:cellulose catabolic process"/>
    <property type="evidence" value="ECO:0007669"/>
    <property type="project" value="UniProtKB-KW"/>
</dbReference>
<dbReference type="PRINTS" id="PR00131">
    <property type="entry name" value="GLHYDRLASE1"/>
</dbReference>
<keyword evidence="6" id="KW-0119">Carbohydrate metabolism</keyword>
<evidence type="ECO:0000256" key="11">
    <source>
        <dbReference type="PROSITE-ProRule" id="PRU10055"/>
    </source>
</evidence>
<feature type="binding site" evidence="10">
    <location>
        <position position="169"/>
    </location>
    <ligand>
        <name>substrate</name>
    </ligand>
</feature>
<sequence>MTLANKLSHFPPTFQWGVATAAYQVEGAATNDGRGPSIWDAFSHTPGKVLNGDTGDVACDHYHRYSYDIGLMKSLGVTHYRFSVSWPRIFPQGRKDLNVKGLAFYDRLVDTLLDHGITPILTLYHWDLPLALQQQGGWQNPDTAEAFGHYAQTLAAALGDRVKQWITHNEPWCTAYLGHLSGEHAPGLTSPSAAVNAAHYALLSHGKATMALRALRADLQIGITLNLSPVYPDNNSEESRKAASLQDVFNNRWFLDPVFLGRYPEELALILGAVPQHTPAEMEIIRQPLDFLGVNYYSAQVVSAPQRHQPAWPVPHVTPRDRTTAMGWPVIPRGLTDLLMRLNREYGPIPLVITENGAAYDDLIEEGMVHDNERIAYLSDHIEAVADALGQGADVKGYYLWSLMDNFEWAFGYAKRFGIIHVNYRTQERILKDSALWYRNLIREALS</sequence>
<feature type="binding site" evidence="10">
    <location>
        <position position="401"/>
    </location>
    <ligand>
        <name>substrate</name>
    </ligand>
</feature>
<comment type="catalytic activity">
    <reaction evidence="1 12">
        <text>Hydrolysis of terminal, non-reducing beta-D-glucosyl residues with release of beta-D-glucose.</text>
        <dbReference type="EC" id="3.2.1.21"/>
    </reaction>
</comment>
<dbReference type="Proteomes" id="UP000242699">
    <property type="component" value="Unassembled WGS sequence"/>
</dbReference>
<keyword evidence="4 12" id="KW-0378">Hydrolase</keyword>
<name>A0A2T2X9Q3_9FIRM</name>
<dbReference type="InterPro" id="IPR017853">
    <property type="entry name" value="GH"/>
</dbReference>
<gene>
    <name evidence="13" type="ORF">C7B43_02420</name>
</gene>
<proteinExistence type="inferred from homology"/>
<evidence type="ECO:0000256" key="5">
    <source>
        <dbReference type="ARBA" id="ARBA00023001"/>
    </source>
</evidence>
<dbReference type="InterPro" id="IPR017736">
    <property type="entry name" value="Glyco_hydro_1_beta-glucosidase"/>
</dbReference>
<protein>
    <recommendedName>
        <fullName evidence="3 12">Beta-glucosidase</fullName>
        <ecNumber evidence="3 12">3.2.1.21</ecNumber>
    </recommendedName>
</protein>
<dbReference type="GO" id="GO:0008422">
    <property type="term" value="F:beta-glucosidase activity"/>
    <property type="evidence" value="ECO:0007669"/>
    <property type="project" value="UniProtKB-EC"/>
</dbReference>
<evidence type="ECO:0000256" key="10">
    <source>
        <dbReference type="PIRSR" id="PIRSR617736-2"/>
    </source>
</evidence>
<dbReference type="PROSITE" id="PS00653">
    <property type="entry name" value="GLYCOSYL_HYDROL_F1_2"/>
    <property type="match status" value="1"/>
</dbReference>
<dbReference type="PROSITE" id="PS00572">
    <property type="entry name" value="GLYCOSYL_HYDROL_F1_1"/>
    <property type="match status" value="1"/>
</dbReference>
<dbReference type="GO" id="GO:0005829">
    <property type="term" value="C:cytosol"/>
    <property type="evidence" value="ECO:0007669"/>
    <property type="project" value="TreeGrafter"/>
</dbReference>
<evidence type="ECO:0000256" key="7">
    <source>
        <dbReference type="ARBA" id="ARBA00023295"/>
    </source>
</evidence>
<keyword evidence="7 12" id="KW-0326">Glycosidase</keyword>